<dbReference type="SUPFAM" id="SSF48334">
    <property type="entry name" value="DNA repair protein MutS, domain III"/>
    <property type="match status" value="1"/>
</dbReference>
<feature type="compositionally biased region" description="Polar residues" evidence="12">
    <location>
        <begin position="20"/>
        <end position="29"/>
    </location>
</feature>
<gene>
    <name evidence="14" type="ORF">DFH94DRAFT_747903</name>
</gene>
<feature type="compositionally biased region" description="Basic and acidic residues" evidence="12">
    <location>
        <begin position="172"/>
        <end position="182"/>
    </location>
</feature>
<dbReference type="Gene3D" id="3.40.50.300">
    <property type="entry name" value="P-loop containing nucleotide triphosphate hydrolases"/>
    <property type="match status" value="1"/>
</dbReference>
<dbReference type="SUPFAM" id="SSF55271">
    <property type="entry name" value="DNA repair protein MutS, domain I"/>
    <property type="match status" value="1"/>
</dbReference>
<evidence type="ECO:0000256" key="11">
    <source>
        <dbReference type="ARBA" id="ARBA00073774"/>
    </source>
</evidence>
<dbReference type="NCBIfam" id="NF003810">
    <property type="entry name" value="PRK05399.1"/>
    <property type="match status" value="1"/>
</dbReference>
<dbReference type="InterPro" id="IPR000432">
    <property type="entry name" value="DNA_mismatch_repair_MutS_C"/>
</dbReference>
<feature type="compositionally biased region" description="Basic and acidic residues" evidence="12">
    <location>
        <begin position="129"/>
        <end position="140"/>
    </location>
</feature>
<dbReference type="SMART" id="SM00534">
    <property type="entry name" value="MUTSac"/>
    <property type="match status" value="1"/>
</dbReference>
<evidence type="ECO:0000256" key="2">
    <source>
        <dbReference type="ARBA" id="ARBA00022151"/>
    </source>
</evidence>
<dbReference type="SUPFAM" id="SSF52540">
    <property type="entry name" value="P-loop containing nucleoside triphosphate hydrolases"/>
    <property type="match status" value="1"/>
</dbReference>
<accession>A0A9P5MUR8</accession>
<dbReference type="PANTHER" id="PTHR11361">
    <property type="entry name" value="DNA MISMATCH REPAIR PROTEIN MUTS FAMILY MEMBER"/>
    <property type="match status" value="1"/>
</dbReference>
<evidence type="ECO:0000256" key="4">
    <source>
        <dbReference type="ARBA" id="ARBA00022763"/>
    </source>
</evidence>
<dbReference type="InterPro" id="IPR045076">
    <property type="entry name" value="MutS"/>
</dbReference>
<protein>
    <recommendedName>
        <fullName evidence="2 11">DNA mismatch repair protein MSH3</fullName>
    </recommendedName>
    <alternativeName>
        <fullName evidence="2 11">DNA mismatch repair protein MSH3</fullName>
    </alternativeName>
    <alternativeName>
        <fullName evidence="10">MutS protein homolog 3</fullName>
    </alternativeName>
</protein>
<sequence length="1091" mass="121557">MRQSESKSTQKGGAGLRQPMISSFFSQPSKGVGIDSEPLSSSSSPIDLTISDDEEPPAKKQKRARRPTPDSSTQRRPQSPHTPASRWRYVPSQSPEKPPVDPETKKRRELFAKQLLAKNSSFVGTAGADGHDLPSDHADGEPDSSGAGSDSEFKHLQELFARKTEQKKKRRATQERSSKKQTELGPSGEPYTALELQVLRLKAKHEGVLLMIEVGYKYKFFGEDAKTAAKELGIVAYPDRNFIVASIPTHRRDIHLRKLLSRGHKVGIVGQTETAALKKVGENRNAPFDRELTHLYTAVTYVDDIDSVDNVDANDAPLLMCLVEQLHGGMGADERVNIGMIAICPSTGDVIWDEFEDGHMRTELETRMVHCKPAELLLPEQGLTKPTERMLGHFAGSTTTERRIRMERHNNLMSYTDAFDFVSKFYTQKTHYGKASTSFTSGKLMAEITNFPKQVIVALAQCIEYLSAFRVADALLATNFFAKFTTRTHMLLNGNTLTNLEIYQNDTDFTSKGSLMWILNKTVTKFGSRLLRSWVGRPLMDTVVLQERIDAVEEIISTPLQHLHTLRPILRGLPDLAKGLCRIQYGKCTPKELAVLLPAFNRIAIAFPPFECSAAVGFKSALLNGIFYTLPLLREPVQQLIDAVVLKKAAAGIKAEMWVDPERYPEIADADGAIILVEKELDDQLKSIRGQLKKPGLQWTTVSGDEYLVEVSRSEDLSRIPHTWFMHSSTKKVRRYHTPVVKEKLALREQFRETRDAAANKAFLSFLEDIAHTQYAILRDAVNKLATIDCLLSLALVAMRNDYVKPRFTTEEDILEIVDGRHPMVEALRVDPFVPNSVVLGEDEPRNKIITGPNMGGKSSAVRMIALIAIMAQIGSYVPATAVRLSMLDGVLTRMGASDELARGRSTFMVEMSETSDILVNATDKSLVILDELGRGTSTFDGMAIAHAVLYYLIHTKRSKTLFITHYPLVGAELARQFPADVQNLHMGFTEETRINGMREITFMYRLTNGLATESFGIECARLAGIAEVVLETAAQHADRMRVLVEEKTKRSRVRKALKLLSTCSSGSIVDATVAMEQLRCTTLPAEDEKH</sequence>
<evidence type="ECO:0000256" key="1">
    <source>
        <dbReference type="ARBA" id="ARBA00007094"/>
    </source>
</evidence>
<dbReference type="InterPro" id="IPR007695">
    <property type="entry name" value="DNA_mismatch_repair_MutS-lik_N"/>
</dbReference>
<feature type="compositionally biased region" description="Basic and acidic residues" evidence="12">
    <location>
        <begin position="98"/>
        <end position="111"/>
    </location>
</feature>
<dbReference type="GO" id="GO:0006312">
    <property type="term" value="P:mitotic recombination"/>
    <property type="evidence" value="ECO:0007669"/>
    <property type="project" value="TreeGrafter"/>
</dbReference>
<dbReference type="GO" id="GO:0006298">
    <property type="term" value="P:mismatch repair"/>
    <property type="evidence" value="ECO:0007669"/>
    <property type="project" value="InterPro"/>
</dbReference>
<dbReference type="Gene3D" id="3.40.1170.10">
    <property type="entry name" value="DNA repair protein MutS, domain I"/>
    <property type="match status" value="1"/>
</dbReference>
<feature type="region of interest" description="Disordered" evidence="12">
    <location>
        <begin position="1"/>
        <end position="188"/>
    </location>
</feature>
<dbReference type="InterPro" id="IPR007860">
    <property type="entry name" value="DNA_mmatch_repair_MutS_con_dom"/>
</dbReference>
<evidence type="ECO:0000259" key="13">
    <source>
        <dbReference type="PROSITE" id="PS00486"/>
    </source>
</evidence>
<evidence type="ECO:0000256" key="7">
    <source>
        <dbReference type="ARBA" id="ARBA00023204"/>
    </source>
</evidence>
<dbReference type="Pfam" id="PF05192">
    <property type="entry name" value="MutS_III"/>
    <property type="match status" value="1"/>
</dbReference>
<feature type="compositionally biased region" description="Low complexity" evidence="12">
    <location>
        <begin position="34"/>
        <end position="49"/>
    </location>
</feature>
<comment type="subunit">
    <text evidence="9">Heterodimer consisting of MSH2-MSH3 (MutS beta). Forms a ternary complex with MutL alpha (MLH1-PMS1).</text>
</comment>
<dbReference type="Pfam" id="PF05188">
    <property type="entry name" value="MutS_II"/>
    <property type="match status" value="1"/>
</dbReference>
<dbReference type="GO" id="GO:0030983">
    <property type="term" value="F:mismatched DNA binding"/>
    <property type="evidence" value="ECO:0007669"/>
    <property type="project" value="UniProtKB-UniRule"/>
</dbReference>
<comment type="similarity">
    <text evidence="1">Belongs to the DNA mismatch repair MutS family. MSH3 subfamily.</text>
</comment>
<evidence type="ECO:0000256" key="12">
    <source>
        <dbReference type="SAM" id="MobiDB-lite"/>
    </source>
</evidence>
<dbReference type="OrthoDB" id="121051at2759"/>
<keyword evidence="4" id="KW-0227">DNA damage</keyword>
<feature type="domain" description="DNA mismatch repair proteins mutS family" evidence="13">
    <location>
        <begin position="926"/>
        <end position="942"/>
    </location>
</feature>
<name>A0A9P5MUR8_9AGAM</name>
<dbReference type="InterPro" id="IPR027417">
    <property type="entry name" value="P-loop_NTPase"/>
</dbReference>
<proteinExistence type="inferred from homology"/>
<evidence type="ECO:0000313" key="14">
    <source>
        <dbReference type="EMBL" id="KAF8479147.1"/>
    </source>
</evidence>
<dbReference type="GO" id="GO:0005524">
    <property type="term" value="F:ATP binding"/>
    <property type="evidence" value="ECO:0007669"/>
    <property type="project" value="UniProtKB-UniRule"/>
</dbReference>
<dbReference type="InterPro" id="IPR036187">
    <property type="entry name" value="DNA_mismatch_repair_MutS_sf"/>
</dbReference>
<dbReference type="Pfam" id="PF00488">
    <property type="entry name" value="MutS_V"/>
    <property type="match status" value="1"/>
</dbReference>
<keyword evidence="3" id="KW-0547">Nucleotide-binding</keyword>
<comment type="caution">
    <text evidence="14">The sequence shown here is derived from an EMBL/GenBank/DDBJ whole genome shotgun (WGS) entry which is preliminary data.</text>
</comment>
<evidence type="ECO:0000256" key="3">
    <source>
        <dbReference type="ARBA" id="ARBA00022741"/>
    </source>
</evidence>
<dbReference type="Gene3D" id="1.10.1420.10">
    <property type="match status" value="2"/>
</dbReference>
<keyword evidence="5" id="KW-0067">ATP-binding</keyword>
<dbReference type="EMBL" id="WHVB01000010">
    <property type="protein sequence ID" value="KAF8479147.1"/>
    <property type="molecule type" value="Genomic_DNA"/>
</dbReference>
<dbReference type="GO" id="GO:0140664">
    <property type="term" value="F:ATP-dependent DNA damage sensor activity"/>
    <property type="evidence" value="ECO:0007669"/>
    <property type="project" value="InterPro"/>
</dbReference>
<dbReference type="InterPro" id="IPR036678">
    <property type="entry name" value="MutS_con_dom_sf"/>
</dbReference>
<reference evidence="14" key="2">
    <citation type="journal article" date="2020" name="Nat. Commun.">
        <title>Large-scale genome sequencing of mycorrhizal fungi provides insights into the early evolution of symbiotic traits.</title>
        <authorList>
            <person name="Miyauchi S."/>
            <person name="Kiss E."/>
            <person name="Kuo A."/>
            <person name="Drula E."/>
            <person name="Kohler A."/>
            <person name="Sanchez-Garcia M."/>
            <person name="Morin E."/>
            <person name="Andreopoulos B."/>
            <person name="Barry K.W."/>
            <person name="Bonito G."/>
            <person name="Buee M."/>
            <person name="Carver A."/>
            <person name="Chen C."/>
            <person name="Cichocki N."/>
            <person name="Clum A."/>
            <person name="Culley D."/>
            <person name="Crous P.W."/>
            <person name="Fauchery L."/>
            <person name="Girlanda M."/>
            <person name="Hayes R.D."/>
            <person name="Keri Z."/>
            <person name="LaButti K."/>
            <person name="Lipzen A."/>
            <person name="Lombard V."/>
            <person name="Magnuson J."/>
            <person name="Maillard F."/>
            <person name="Murat C."/>
            <person name="Nolan M."/>
            <person name="Ohm R.A."/>
            <person name="Pangilinan J."/>
            <person name="Pereira M.F."/>
            <person name="Perotto S."/>
            <person name="Peter M."/>
            <person name="Pfister S."/>
            <person name="Riley R."/>
            <person name="Sitrit Y."/>
            <person name="Stielow J.B."/>
            <person name="Szollosi G."/>
            <person name="Zifcakova L."/>
            <person name="Stursova M."/>
            <person name="Spatafora J.W."/>
            <person name="Tedersoo L."/>
            <person name="Vaario L.M."/>
            <person name="Yamada A."/>
            <person name="Yan M."/>
            <person name="Wang P."/>
            <person name="Xu J."/>
            <person name="Bruns T."/>
            <person name="Baldrian P."/>
            <person name="Vilgalys R."/>
            <person name="Dunand C."/>
            <person name="Henrissat B."/>
            <person name="Grigoriev I.V."/>
            <person name="Hibbett D."/>
            <person name="Nagy L.G."/>
            <person name="Martin F.M."/>
        </authorList>
    </citation>
    <scope>NUCLEOTIDE SEQUENCE</scope>
    <source>
        <strain evidence="14">Prilba</strain>
    </source>
</reference>
<evidence type="ECO:0000256" key="8">
    <source>
        <dbReference type="ARBA" id="ARBA00025373"/>
    </source>
</evidence>
<evidence type="ECO:0000256" key="9">
    <source>
        <dbReference type="ARBA" id="ARBA00025902"/>
    </source>
</evidence>
<keyword evidence="7" id="KW-0234">DNA repair</keyword>
<dbReference type="FunFam" id="1.10.1420.10:FF:000004">
    <property type="entry name" value="DNA mismatch repair protein Msh3"/>
    <property type="match status" value="1"/>
</dbReference>
<evidence type="ECO:0000256" key="10">
    <source>
        <dbReference type="ARBA" id="ARBA00029792"/>
    </source>
</evidence>
<reference evidence="14" key="1">
    <citation type="submission" date="2019-10" db="EMBL/GenBank/DDBJ databases">
        <authorList>
            <consortium name="DOE Joint Genome Institute"/>
            <person name="Kuo A."/>
            <person name="Miyauchi S."/>
            <person name="Kiss E."/>
            <person name="Drula E."/>
            <person name="Kohler A."/>
            <person name="Sanchez-Garcia M."/>
            <person name="Andreopoulos B."/>
            <person name="Barry K.W."/>
            <person name="Bonito G."/>
            <person name="Buee M."/>
            <person name="Carver A."/>
            <person name="Chen C."/>
            <person name="Cichocki N."/>
            <person name="Clum A."/>
            <person name="Culley D."/>
            <person name="Crous P.W."/>
            <person name="Fauchery L."/>
            <person name="Girlanda M."/>
            <person name="Hayes R."/>
            <person name="Keri Z."/>
            <person name="LaButti K."/>
            <person name="Lipzen A."/>
            <person name="Lombard V."/>
            <person name="Magnuson J."/>
            <person name="Maillard F."/>
            <person name="Morin E."/>
            <person name="Murat C."/>
            <person name="Nolan M."/>
            <person name="Ohm R."/>
            <person name="Pangilinan J."/>
            <person name="Pereira M."/>
            <person name="Perotto S."/>
            <person name="Peter M."/>
            <person name="Riley R."/>
            <person name="Sitrit Y."/>
            <person name="Stielow B."/>
            <person name="Szollosi G."/>
            <person name="Zifcakova L."/>
            <person name="Stursova M."/>
            <person name="Spatafora J.W."/>
            <person name="Tedersoo L."/>
            <person name="Vaario L.-M."/>
            <person name="Yamada A."/>
            <person name="Yan M."/>
            <person name="Wang P."/>
            <person name="Xu J."/>
            <person name="Bruns T."/>
            <person name="Baldrian P."/>
            <person name="Vilgalys R."/>
            <person name="Henrissat B."/>
            <person name="Grigoriev I.V."/>
            <person name="Hibbett D."/>
            <person name="Nagy L.G."/>
            <person name="Martin F.M."/>
        </authorList>
    </citation>
    <scope>NUCLEOTIDE SEQUENCE</scope>
    <source>
        <strain evidence="14">Prilba</strain>
    </source>
</reference>
<dbReference type="InterPro" id="IPR016151">
    <property type="entry name" value="DNA_mismatch_repair_MutS_N"/>
</dbReference>
<evidence type="ECO:0000313" key="15">
    <source>
        <dbReference type="Proteomes" id="UP000759537"/>
    </source>
</evidence>
<feature type="compositionally biased region" description="Polar residues" evidence="12">
    <location>
        <begin position="69"/>
        <end position="82"/>
    </location>
</feature>
<dbReference type="PROSITE" id="PS00486">
    <property type="entry name" value="DNA_MISMATCH_REPAIR_2"/>
    <property type="match status" value="1"/>
</dbReference>
<dbReference type="PANTHER" id="PTHR11361:SF122">
    <property type="entry name" value="DNA MISMATCH REPAIR PROTEIN MSH3"/>
    <property type="match status" value="1"/>
</dbReference>
<keyword evidence="15" id="KW-1185">Reference proteome</keyword>
<dbReference type="Pfam" id="PF01624">
    <property type="entry name" value="MutS_I"/>
    <property type="match status" value="1"/>
</dbReference>
<feature type="compositionally biased region" description="Polar residues" evidence="12">
    <location>
        <begin position="1"/>
        <end position="11"/>
    </location>
</feature>
<keyword evidence="6" id="KW-0238">DNA-binding</keyword>
<feature type="compositionally biased region" description="Basic and acidic residues" evidence="12">
    <location>
        <begin position="151"/>
        <end position="164"/>
    </location>
</feature>
<evidence type="ECO:0000256" key="5">
    <source>
        <dbReference type="ARBA" id="ARBA00022840"/>
    </source>
</evidence>
<dbReference type="AlphaFoldDB" id="A0A9P5MUR8"/>
<dbReference type="InterPro" id="IPR007696">
    <property type="entry name" value="DNA_mismatch_repair_MutS_core"/>
</dbReference>
<comment type="function">
    <text evidence="8">Component of the post-replicative DNA mismatch repair system (MMR). Heterodimerizes with MSH2 to form MutS beta, which binds to DNA mismatches thereby initiating DNA repair. MSH3 provides substrate-binding and substrate specificity to the complex. When bound, the MutS beta heterodimer bends the DNA helix and shields approximately 20 base pairs. Acts mainly to repair insertion-deletion loops (IDLs) from 2 to 13 nucleotides in size, but can also repair base-base and single insertion-deletion mismatches that occur during replication. After mismatch binding, forms a ternary complex with the MutL alpha heterodimer, which is thought to be responsible for directing the downstream MMR events, including strand discrimination, excision, and resynthesis. ATP binding and hydrolysis play a pivotal role in mismatch repair functions.</text>
</comment>
<evidence type="ECO:0000256" key="6">
    <source>
        <dbReference type="ARBA" id="ARBA00023125"/>
    </source>
</evidence>
<dbReference type="FunFam" id="3.40.1170.10:FF:000004">
    <property type="entry name" value="DNA mismatch repair protein"/>
    <property type="match status" value="1"/>
</dbReference>
<dbReference type="SMART" id="SM00533">
    <property type="entry name" value="MUTSd"/>
    <property type="match status" value="1"/>
</dbReference>
<dbReference type="Proteomes" id="UP000759537">
    <property type="component" value="Unassembled WGS sequence"/>
</dbReference>
<dbReference type="Gene3D" id="3.30.420.110">
    <property type="entry name" value="MutS, connector domain"/>
    <property type="match status" value="1"/>
</dbReference>
<organism evidence="14 15">
    <name type="scientific">Russula ochroleuca</name>
    <dbReference type="NCBI Taxonomy" id="152965"/>
    <lineage>
        <taxon>Eukaryota</taxon>
        <taxon>Fungi</taxon>
        <taxon>Dikarya</taxon>
        <taxon>Basidiomycota</taxon>
        <taxon>Agaricomycotina</taxon>
        <taxon>Agaricomycetes</taxon>
        <taxon>Russulales</taxon>
        <taxon>Russulaceae</taxon>
        <taxon>Russula</taxon>
    </lineage>
</organism>
<dbReference type="GO" id="GO:0005634">
    <property type="term" value="C:nucleus"/>
    <property type="evidence" value="ECO:0007669"/>
    <property type="project" value="TreeGrafter"/>
</dbReference>